<dbReference type="Proteomes" id="UP000193334">
    <property type="component" value="Chromosome"/>
</dbReference>
<dbReference type="GO" id="GO:0005886">
    <property type="term" value="C:plasma membrane"/>
    <property type="evidence" value="ECO:0007669"/>
    <property type="project" value="UniProtKB-SubCell"/>
</dbReference>
<feature type="transmembrane region" description="Helical" evidence="10">
    <location>
        <begin position="157"/>
        <end position="176"/>
    </location>
</feature>
<comment type="similarity">
    <text evidence="9 10 11">Belongs to the MurJ/MviN family.</text>
</comment>
<feature type="transmembrane region" description="Helical" evidence="10">
    <location>
        <begin position="429"/>
        <end position="449"/>
    </location>
</feature>
<dbReference type="GO" id="GO:0015648">
    <property type="term" value="F:lipid-linked peptidoglycan transporter activity"/>
    <property type="evidence" value="ECO:0007669"/>
    <property type="project" value="UniProtKB-UniRule"/>
</dbReference>
<keyword evidence="10 11" id="KW-0813">Transport</keyword>
<dbReference type="HAMAP" id="MF_02078">
    <property type="entry name" value="MurJ_MviN"/>
    <property type="match status" value="1"/>
</dbReference>
<dbReference type="GO" id="GO:0071555">
    <property type="term" value="P:cell wall organization"/>
    <property type="evidence" value="ECO:0007669"/>
    <property type="project" value="UniProtKB-UniRule"/>
</dbReference>
<dbReference type="GO" id="GO:0008360">
    <property type="term" value="P:regulation of cell shape"/>
    <property type="evidence" value="ECO:0007669"/>
    <property type="project" value="UniProtKB-UniRule"/>
</dbReference>
<protein>
    <recommendedName>
        <fullName evidence="10">Probable lipid II flippase MurJ</fullName>
    </recommendedName>
</protein>
<reference evidence="13" key="1">
    <citation type="submission" date="2017-04" db="EMBL/GenBank/DDBJ databases">
        <title>Comparative genomics and description of representatives of a novel lineage of planctomycetes thriving in anoxic sediments.</title>
        <authorList>
            <person name="Spring S."/>
            <person name="Bunk B."/>
            <person name="Sproer C."/>
        </authorList>
    </citation>
    <scope>NUCLEOTIDE SEQUENCE [LARGE SCALE GENOMIC DNA]</scope>
    <source>
        <strain evidence="13">ST-PulAB-D4</strain>
    </source>
</reference>
<dbReference type="GO" id="GO:0034204">
    <property type="term" value="P:lipid translocation"/>
    <property type="evidence" value="ECO:0007669"/>
    <property type="project" value="TreeGrafter"/>
</dbReference>
<evidence type="ECO:0000256" key="6">
    <source>
        <dbReference type="ARBA" id="ARBA00022989"/>
    </source>
</evidence>
<feature type="transmembrane region" description="Helical" evidence="10">
    <location>
        <begin position="182"/>
        <end position="204"/>
    </location>
</feature>
<feature type="transmembrane region" description="Helical" evidence="10">
    <location>
        <begin position="87"/>
        <end position="106"/>
    </location>
</feature>
<organism evidence="12 13">
    <name type="scientific">Sedimentisphaera salicampi</name>
    <dbReference type="NCBI Taxonomy" id="1941349"/>
    <lineage>
        <taxon>Bacteria</taxon>
        <taxon>Pseudomonadati</taxon>
        <taxon>Planctomycetota</taxon>
        <taxon>Phycisphaerae</taxon>
        <taxon>Sedimentisphaerales</taxon>
        <taxon>Sedimentisphaeraceae</taxon>
        <taxon>Sedimentisphaera</taxon>
    </lineage>
</organism>
<keyword evidence="5 10" id="KW-0573">Peptidoglycan synthesis</keyword>
<evidence type="ECO:0000256" key="8">
    <source>
        <dbReference type="ARBA" id="ARBA00060041"/>
    </source>
</evidence>
<dbReference type="UniPathway" id="UPA00219"/>
<evidence type="ECO:0000256" key="11">
    <source>
        <dbReference type="PIRNR" id="PIRNR002869"/>
    </source>
</evidence>
<keyword evidence="2 10" id="KW-1003">Cell membrane</keyword>
<evidence type="ECO:0000256" key="1">
    <source>
        <dbReference type="ARBA" id="ARBA00004651"/>
    </source>
</evidence>
<keyword evidence="10 11" id="KW-0961">Cell wall biogenesis/degradation</keyword>
<evidence type="ECO:0000256" key="2">
    <source>
        <dbReference type="ARBA" id="ARBA00022475"/>
    </source>
</evidence>
<evidence type="ECO:0000256" key="5">
    <source>
        <dbReference type="ARBA" id="ARBA00022984"/>
    </source>
</evidence>
<name>A0A1W6LM96_9BACT</name>
<dbReference type="PANTHER" id="PTHR47019">
    <property type="entry name" value="LIPID II FLIPPASE MURJ"/>
    <property type="match status" value="1"/>
</dbReference>
<evidence type="ECO:0000256" key="3">
    <source>
        <dbReference type="ARBA" id="ARBA00022692"/>
    </source>
</evidence>
<dbReference type="Pfam" id="PF03023">
    <property type="entry name" value="MurJ"/>
    <property type="match status" value="1"/>
</dbReference>
<dbReference type="STRING" id="1941349.STSP1_01255"/>
<dbReference type="CDD" id="cd13123">
    <property type="entry name" value="MATE_MurJ_like"/>
    <property type="match status" value="1"/>
</dbReference>
<feature type="transmembrane region" description="Helical" evidence="10">
    <location>
        <begin position="288"/>
        <end position="309"/>
    </location>
</feature>
<keyword evidence="7 10" id="KW-0472">Membrane</keyword>
<dbReference type="PANTHER" id="PTHR47019:SF1">
    <property type="entry name" value="LIPID II FLIPPASE MURJ"/>
    <property type="match status" value="1"/>
</dbReference>
<dbReference type="InterPro" id="IPR051050">
    <property type="entry name" value="Lipid_II_flippase_MurJ/MviN"/>
</dbReference>
<keyword evidence="4 10" id="KW-0133">Cell shape</keyword>
<dbReference type="AlphaFoldDB" id="A0A1W6LM96"/>
<dbReference type="KEGG" id="pbp:STSP1_01255"/>
<dbReference type="InterPro" id="IPR004268">
    <property type="entry name" value="MurJ"/>
</dbReference>
<feature type="transmembrane region" description="Helical" evidence="10">
    <location>
        <begin position="495"/>
        <end position="516"/>
    </location>
</feature>
<feature type="transmembrane region" description="Helical" evidence="10">
    <location>
        <begin position="370"/>
        <end position="393"/>
    </location>
</feature>
<feature type="transmembrane region" description="Helical" evidence="10">
    <location>
        <begin position="118"/>
        <end position="145"/>
    </location>
</feature>
<evidence type="ECO:0000256" key="7">
    <source>
        <dbReference type="ARBA" id="ARBA00023136"/>
    </source>
</evidence>
<dbReference type="EMBL" id="CP021023">
    <property type="protein sequence ID" value="ARN56863.1"/>
    <property type="molecule type" value="Genomic_DNA"/>
</dbReference>
<comment type="function">
    <text evidence="8 10 11">Involved in peptidoglycan biosynthesis. Transports lipid-linked peptidoglycan precursors from the inner to the outer leaflet of the cytoplasmic membrane.</text>
</comment>
<feature type="transmembrane region" description="Helical" evidence="10">
    <location>
        <begin position="461"/>
        <end position="483"/>
    </location>
</feature>
<evidence type="ECO:0000313" key="13">
    <source>
        <dbReference type="Proteomes" id="UP000193334"/>
    </source>
</evidence>
<dbReference type="GO" id="GO:0009252">
    <property type="term" value="P:peptidoglycan biosynthetic process"/>
    <property type="evidence" value="ECO:0007669"/>
    <property type="project" value="UniProtKB-UniRule"/>
</dbReference>
<accession>A0A1W6LM96</accession>
<dbReference type="PIRSF" id="PIRSF002869">
    <property type="entry name" value="MviN"/>
    <property type="match status" value="1"/>
</dbReference>
<comment type="pathway">
    <text evidence="10">Cell wall biogenesis; peptidoglycan biosynthesis.</text>
</comment>
<feature type="transmembrane region" description="Helical" evidence="10">
    <location>
        <begin position="405"/>
        <end position="423"/>
    </location>
</feature>
<evidence type="ECO:0000256" key="10">
    <source>
        <dbReference type="HAMAP-Rule" id="MF_02078"/>
    </source>
</evidence>
<evidence type="ECO:0000256" key="9">
    <source>
        <dbReference type="ARBA" id="ARBA00061532"/>
    </source>
</evidence>
<proteinExistence type="inferred from homology"/>
<keyword evidence="6 10" id="KW-1133">Transmembrane helix</keyword>
<comment type="subcellular location">
    <subcellularLocation>
        <location evidence="1 10">Cell membrane</location>
        <topology evidence="1 10">Multi-pass membrane protein</topology>
    </subcellularLocation>
</comment>
<gene>
    <name evidence="10 12" type="primary">murJ</name>
    <name evidence="12" type="ORF">STSP1_01255</name>
</gene>
<dbReference type="NCBIfam" id="TIGR01695">
    <property type="entry name" value="murJ_mviN"/>
    <property type="match status" value="1"/>
</dbReference>
<keyword evidence="13" id="KW-1185">Reference proteome</keyword>
<dbReference type="RefSeq" id="WP_085755540.1">
    <property type="nucleotide sequence ID" value="NZ_CP021023.1"/>
</dbReference>
<feature type="transmembrane region" description="Helical" evidence="10">
    <location>
        <begin position="225"/>
        <end position="244"/>
    </location>
</feature>
<evidence type="ECO:0000256" key="4">
    <source>
        <dbReference type="ARBA" id="ARBA00022960"/>
    </source>
</evidence>
<dbReference type="PRINTS" id="PR01806">
    <property type="entry name" value="VIRFACTRMVIN"/>
</dbReference>
<feature type="transmembrane region" description="Helical" evidence="10">
    <location>
        <begin position="330"/>
        <end position="350"/>
    </location>
</feature>
<evidence type="ECO:0000313" key="12">
    <source>
        <dbReference type="EMBL" id="ARN56863.1"/>
    </source>
</evidence>
<sequence>MFKGFRQIVSFTMLSRVLGMVRDICYSHFFGATALGDAWIISFRIPNLARRVFGEGAAVSSFIPVYSEELEHNPEAARKLANTITTAVFTILAGAVLAGWAILLGAGIFSELTADGKLIIQLTSIMLPYAAVICTVAIMAGILNVHGHFAAPAAAPVILNAFIISAILISGWAMGMPPRAQAFTAAFCVLIAGAVQTAMQITVLRRLGVRLRPELHLKMKAARKVMLLMAPMILGATVTQINTLSDELIAWFFSGSEAKGSELMLFGRIAEYPLWRGSVMHLYLSQRLYQLPLGVFGISLATAIFPVLSRAAARLETDKMMASLSGGIKMAVFAALPCSLGLVVVAEPLIRLLFENGSEFTAGDTAQSAGVLYGYAIGITGFFLQQILIKAFYAVGDSKLPAKTACWAVGINVVLNLTLIWIAGAAGLALSTAICSYVQVAVMLFVLRKRYGGFDSGFRPFLVKSLIAAGLMFAAGIAVNYFLAGMDKTAAFDAIRIAAAVAVCAGVYAGFSKLASNEGLNMVLKRNLPD</sequence>
<keyword evidence="3 10" id="KW-0812">Transmembrane</keyword>